<accession>A0A068YEC5</accession>
<evidence type="ECO:0000313" key="13">
    <source>
        <dbReference type="Proteomes" id="UP000017246"/>
    </source>
</evidence>
<dbReference type="PANTHER" id="PTHR24028:SF146">
    <property type="entry name" value="CADHERIN 96CB, ISOFORM D-RELATED"/>
    <property type="match status" value="1"/>
</dbReference>
<dbReference type="InterPro" id="IPR020894">
    <property type="entry name" value="Cadherin_CS"/>
</dbReference>
<evidence type="ECO:0000256" key="1">
    <source>
        <dbReference type="ARBA" id="ARBA00004167"/>
    </source>
</evidence>
<organism evidence="12 13">
    <name type="scientific">Echinococcus multilocularis</name>
    <name type="common">Fox tapeworm</name>
    <dbReference type="NCBI Taxonomy" id="6211"/>
    <lineage>
        <taxon>Eukaryota</taxon>
        <taxon>Metazoa</taxon>
        <taxon>Spiralia</taxon>
        <taxon>Lophotrochozoa</taxon>
        <taxon>Platyhelminthes</taxon>
        <taxon>Cestoda</taxon>
        <taxon>Eucestoda</taxon>
        <taxon>Cyclophyllidea</taxon>
        <taxon>Taeniidae</taxon>
        <taxon>Echinococcus</taxon>
    </lineage>
</organism>
<evidence type="ECO:0000256" key="8">
    <source>
        <dbReference type="ARBA" id="ARBA00023180"/>
    </source>
</evidence>
<dbReference type="AlphaFoldDB" id="A0A068YEC5"/>
<dbReference type="Pfam" id="PF08266">
    <property type="entry name" value="Cadherin_2"/>
    <property type="match status" value="1"/>
</dbReference>
<evidence type="ECO:0000256" key="6">
    <source>
        <dbReference type="ARBA" id="ARBA00022989"/>
    </source>
</evidence>
<evidence type="ECO:0000313" key="12">
    <source>
        <dbReference type="EMBL" id="CDS40558.1"/>
    </source>
</evidence>
<comment type="subcellular location">
    <subcellularLocation>
        <location evidence="1">Membrane</location>
        <topology evidence="1">Single-pass membrane protein</topology>
    </subcellularLocation>
</comment>
<keyword evidence="13" id="KW-1185">Reference proteome</keyword>
<keyword evidence="3" id="KW-0677">Repeat</keyword>
<reference evidence="12" key="2">
    <citation type="submission" date="2015-11" db="EMBL/GenBank/DDBJ databases">
        <authorList>
            <person name="Zhang Y."/>
            <person name="Guo Z."/>
        </authorList>
    </citation>
    <scope>NUCLEOTIDE SEQUENCE</scope>
</reference>
<dbReference type="eggNOG" id="ENOG502QPMK">
    <property type="taxonomic scope" value="Eukaryota"/>
</dbReference>
<dbReference type="Gene3D" id="2.60.40.60">
    <property type="entry name" value="Cadherins"/>
    <property type="match status" value="6"/>
</dbReference>
<dbReference type="InterPro" id="IPR050174">
    <property type="entry name" value="Protocadherin/Cadherin-CA"/>
</dbReference>
<evidence type="ECO:0000256" key="7">
    <source>
        <dbReference type="ARBA" id="ARBA00023136"/>
    </source>
</evidence>
<feature type="chain" id="PRO_5009741709" evidence="10">
    <location>
        <begin position="22"/>
        <end position="1056"/>
    </location>
</feature>
<evidence type="ECO:0000259" key="11">
    <source>
        <dbReference type="PROSITE" id="PS50268"/>
    </source>
</evidence>
<proteinExistence type="predicted"/>
<dbReference type="EMBL" id="LN902841">
    <property type="protein sequence ID" value="CDS40558.1"/>
    <property type="molecule type" value="Genomic_DNA"/>
</dbReference>
<dbReference type="PROSITE" id="PS00232">
    <property type="entry name" value="CADHERIN_1"/>
    <property type="match status" value="3"/>
</dbReference>
<dbReference type="GO" id="GO:0007156">
    <property type="term" value="P:homophilic cell adhesion via plasma membrane adhesion molecules"/>
    <property type="evidence" value="ECO:0007669"/>
    <property type="project" value="InterPro"/>
</dbReference>
<dbReference type="InterPro" id="IPR013164">
    <property type="entry name" value="Cadherin_N"/>
</dbReference>
<dbReference type="InterPro" id="IPR015919">
    <property type="entry name" value="Cadherin-like_sf"/>
</dbReference>
<feature type="signal peptide" evidence="10">
    <location>
        <begin position="1"/>
        <end position="21"/>
    </location>
</feature>
<feature type="domain" description="Cadherin" evidence="11">
    <location>
        <begin position="272"/>
        <end position="379"/>
    </location>
</feature>
<dbReference type="SMART" id="SM00112">
    <property type="entry name" value="CA"/>
    <property type="match status" value="6"/>
</dbReference>
<dbReference type="FunFam" id="2.60.40.60:FF:000092">
    <property type="entry name" value="Protocadherin 8"/>
    <property type="match status" value="1"/>
</dbReference>
<keyword evidence="4 9" id="KW-0106">Calcium</keyword>
<feature type="domain" description="Cadherin" evidence="11">
    <location>
        <begin position="21"/>
        <end position="149"/>
    </location>
</feature>
<evidence type="ECO:0000256" key="3">
    <source>
        <dbReference type="ARBA" id="ARBA00022737"/>
    </source>
</evidence>
<dbReference type="PRINTS" id="PR00205">
    <property type="entry name" value="CADHERIN"/>
</dbReference>
<reference evidence="12" key="1">
    <citation type="journal article" date="2013" name="Nature">
        <title>The genomes of four tapeworm species reveal adaptations to parasitism.</title>
        <authorList>
            <person name="Tsai I.J."/>
            <person name="Zarowiecki M."/>
            <person name="Holroyd N."/>
            <person name="Garciarrubio A."/>
            <person name="Sanchez-Flores A."/>
            <person name="Brooks K.L."/>
            <person name="Tracey A."/>
            <person name="Bobes R.J."/>
            <person name="Fragoso G."/>
            <person name="Sciutto E."/>
            <person name="Aslett M."/>
            <person name="Beasley H."/>
            <person name="Bennett H.M."/>
            <person name="Cai J."/>
            <person name="Camicia F."/>
            <person name="Clark R."/>
            <person name="Cucher M."/>
            <person name="De Silva N."/>
            <person name="Day T.A."/>
            <person name="Deplazes P."/>
            <person name="Estrada K."/>
            <person name="Fernandez C."/>
            <person name="Holland P.W."/>
            <person name="Hou J."/>
            <person name="Hu S."/>
            <person name="Huckvale T."/>
            <person name="Hung S.S."/>
            <person name="Kamenetzky L."/>
            <person name="Keane J.A."/>
            <person name="Kiss F."/>
            <person name="Koziol U."/>
            <person name="Lambert O."/>
            <person name="Liu K."/>
            <person name="Luo X."/>
            <person name="Luo Y."/>
            <person name="Macchiaroli N."/>
            <person name="Nichol S."/>
            <person name="Paps J."/>
            <person name="Parkinson J."/>
            <person name="Pouchkina-Stantcheva N."/>
            <person name="Riddiford N."/>
            <person name="Rosenzvit M."/>
            <person name="Salinas G."/>
            <person name="Wasmuth J.D."/>
            <person name="Zamanian M."/>
            <person name="Zheng Y."/>
            <person name="Cai X."/>
            <person name="Soberon X."/>
            <person name="Olson P.D."/>
            <person name="Laclette J.P."/>
            <person name="Brehm K."/>
            <person name="Berriman M."/>
            <person name="Garciarrubio A."/>
            <person name="Bobes R.J."/>
            <person name="Fragoso G."/>
            <person name="Sanchez-Flores A."/>
            <person name="Estrada K."/>
            <person name="Cevallos M.A."/>
            <person name="Morett E."/>
            <person name="Gonzalez V."/>
            <person name="Portillo T."/>
            <person name="Ochoa-Leyva A."/>
            <person name="Jose M.V."/>
            <person name="Sciutto E."/>
            <person name="Landa A."/>
            <person name="Jimenez L."/>
            <person name="Valdes V."/>
            <person name="Carrero J.C."/>
            <person name="Larralde C."/>
            <person name="Morales-Montor J."/>
            <person name="Limon-Lason J."/>
            <person name="Soberon X."/>
            <person name="Laclette J.P."/>
        </authorList>
    </citation>
    <scope>NUCLEOTIDE SEQUENCE [LARGE SCALE GENOMIC DNA]</scope>
</reference>
<gene>
    <name evidence="12" type="ORF">EmuJ_000815250</name>
</gene>
<keyword evidence="6" id="KW-1133">Transmembrane helix</keyword>
<feature type="domain" description="Cadherin" evidence="11">
    <location>
        <begin position="162"/>
        <end position="271"/>
    </location>
</feature>
<evidence type="ECO:0000256" key="10">
    <source>
        <dbReference type="SAM" id="SignalP"/>
    </source>
</evidence>
<keyword evidence="5" id="KW-0130">Cell adhesion</keyword>
<dbReference type="InterPro" id="IPR002126">
    <property type="entry name" value="Cadherin-like_dom"/>
</dbReference>
<dbReference type="OMA" id="EPQFINA"/>
<dbReference type="GO" id="GO:0005509">
    <property type="term" value="F:calcium ion binding"/>
    <property type="evidence" value="ECO:0007669"/>
    <property type="project" value="UniProtKB-UniRule"/>
</dbReference>
<dbReference type="SUPFAM" id="SSF49313">
    <property type="entry name" value="Cadherin-like"/>
    <property type="match status" value="6"/>
</dbReference>
<dbReference type="PANTHER" id="PTHR24028">
    <property type="entry name" value="CADHERIN-87A"/>
    <property type="match status" value="1"/>
</dbReference>
<feature type="domain" description="Cadherin" evidence="11">
    <location>
        <begin position="616"/>
        <end position="718"/>
    </location>
</feature>
<keyword evidence="10" id="KW-0732">Signal</keyword>
<sequence length="1056" mass="117660">MSVWSPRSSIYLVFIFFLARARREITYVVKEESANGTFIGNVLIDSGLSGIVSTGGDVGIQLYEDQVTGLFRIDGNSGRLVVAGRIDRETICPQEGGISASNSFADHLLGGTDNSLSKCQVDFIAHIPPDHWINIAVIVEDINDHAPRFQHSDPNQFGGQITNPPYIVFISEGVSTGYEVPLTGATDEDTDSNGIQSYSLCGGDIENSTFALKFVLSGELNLVVKKKLDFEEKNSYKGQLKVCDGGRPTPQCAYKNISIFITDINDNTPHFDQELYEVRISEATPVMTTIVAVTATDADSGDFGKLTYRFGQIYGYNSINFFGIKENTGEVWVKSPLDAKIMSHLKIPVIAQDGGTIPKTGTAMLQIDIEDVNNHLPWIEVKPISPPAGVKKPIDGYVQLWIEENQPIGTQIGIILTGDKDIGKNGEVSCELKENNMPFRLRYSSSGRERKMYSLQSKTRFDLEAMLPHTPIALQVECSDAGNPKMIARQNIQVNIVDVNEYPAHFTEKQSNLVVHLPEDAPPGSFVVNIQATDRDATPKMKFELVDRSSNLFRIDSSSGRIYTLGNFDREQIGEIHFAVRVMEIGMTGPRTPPSGYELANITLILDDVNDNSPVLKSICTFKILENRPAYSDLVGQLKASDPDLGENGTVRFISSNELFDINPISGKIYARAVLDRELVPQYQLEVEITDLGRPFSRKTLERIIINVEDVNDNRPILKAPEKVHQEISITAVSKIVRWSKRYAEFDRVHCVAFVNMSHQAFARLNIVKLMASDADAEPNANFSFSIVSGSYYSDESFFLNANHTLNLASEPQFINADEYFHINQITWVQICDSLRCYWLLSLSVILFIVICLIRNRRKSQECGGRGVVACVSGEGVRQDYAPNDHSTVGSWTKEQMFLSQQPFISSFDIEEEMSASLIRCSTDCEAVNFSQISNIQCQVRPSIAQISRYSAPTDLITEKALHEQGVHNSFGKKNAFYPTANMVEPQAREMNSYISGAPLPDAKATSSHQALFPYSSTLSESHAHKHPHFPHELHSRKTKRVDMYNQTLLFPNESR</sequence>
<evidence type="ECO:0000256" key="9">
    <source>
        <dbReference type="PROSITE-ProRule" id="PRU00043"/>
    </source>
</evidence>
<dbReference type="Proteomes" id="UP000017246">
    <property type="component" value="Unassembled WGS sequence"/>
</dbReference>
<evidence type="ECO:0000256" key="4">
    <source>
        <dbReference type="ARBA" id="ARBA00022837"/>
    </source>
</evidence>
<feature type="domain" description="Cadherin" evidence="11">
    <location>
        <begin position="509"/>
        <end position="616"/>
    </location>
</feature>
<evidence type="ECO:0000256" key="2">
    <source>
        <dbReference type="ARBA" id="ARBA00022692"/>
    </source>
</evidence>
<dbReference type="FunFam" id="2.60.40.60:FF:000020">
    <property type="entry name" value="Dachsous cadherin-related 1b"/>
    <property type="match status" value="1"/>
</dbReference>
<dbReference type="OrthoDB" id="6252479at2759"/>
<dbReference type="Pfam" id="PF00028">
    <property type="entry name" value="Cadherin"/>
    <property type="match status" value="3"/>
</dbReference>
<protein>
    <submittedName>
        <fullName evidence="12">Protocadherin 11</fullName>
    </submittedName>
</protein>
<keyword evidence="2" id="KW-0812">Transmembrane</keyword>
<dbReference type="PROSITE" id="PS50268">
    <property type="entry name" value="CADHERIN_2"/>
    <property type="match status" value="6"/>
</dbReference>
<name>A0A068YEC5_ECHMU</name>
<keyword evidence="7" id="KW-0472">Membrane</keyword>
<keyword evidence="8" id="KW-0325">Glycoprotein</keyword>
<evidence type="ECO:0000256" key="5">
    <source>
        <dbReference type="ARBA" id="ARBA00022889"/>
    </source>
</evidence>
<dbReference type="CDD" id="cd11304">
    <property type="entry name" value="Cadherin_repeat"/>
    <property type="match status" value="7"/>
</dbReference>
<dbReference type="STRING" id="6211.A0A068YEC5"/>
<feature type="domain" description="Cadherin" evidence="11">
    <location>
        <begin position="402"/>
        <end position="506"/>
    </location>
</feature>
<dbReference type="GO" id="GO:0005886">
    <property type="term" value="C:plasma membrane"/>
    <property type="evidence" value="ECO:0007669"/>
    <property type="project" value="InterPro"/>
</dbReference>